<feature type="transmembrane region" description="Helical" evidence="7">
    <location>
        <begin position="304"/>
        <end position="325"/>
    </location>
</feature>
<dbReference type="AlphaFoldDB" id="A0A7S3HSE0"/>
<keyword evidence="3 6" id="KW-0812">Transmembrane</keyword>
<accession>A0A7S3HSE0</accession>
<dbReference type="PANTHER" id="PTHR45724:SF13">
    <property type="entry name" value="AQUAPORIN NIP1-1-RELATED"/>
    <property type="match status" value="1"/>
</dbReference>
<feature type="transmembrane region" description="Helical" evidence="7">
    <location>
        <begin position="159"/>
        <end position="185"/>
    </location>
</feature>
<feature type="transmembrane region" description="Helical" evidence="7">
    <location>
        <begin position="345"/>
        <end position="365"/>
    </location>
</feature>
<feature type="transmembrane region" description="Helical" evidence="7">
    <location>
        <begin position="44"/>
        <end position="63"/>
    </location>
</feature>
<evidence type="ECO:0000256" key="1">
    <source>
        <dbReference type="ARBA" id="ARBA00004141"/>
    </source>
</evidence>
<reference evidence="8" key="1">
    <citation type="submission" date="2021-01" db="EMBL/GenBank/DDBJ databases">
        <authorList>
            <person name="Corre E."/>
            <person name="Pelletier E."/>
            <person name="Niang G."/>
            <person name="Scheremetjew M."/>
            <person name="Finn R."/>
            <person name="Kale V."/>
            <person name="Holt S."/>
            <person name="Cochrane G."/>
            <person name="Meng A."/>
            <person name="Brown T."/>
            <person name="Cohen L."/>
        </authorList>
    </citation>
    <scope>NUCLEOTIDE SEQUENCE</scope>
    <source>
        <strain evidence="8">CCAP 955/1</strain>
    </source>
</reference>
<feature type="transmembrane region" description="Helical" evidence="7">
    <location>
        <begin position="197"/>
        <end position="215"/>
    </location>
</feature>
<feature type="transmembrane region" description="Helical" evidence="7">
    <location>
        <begin position="420"/>
        <end position="441"/>
    </location>
</feature>
<protein>
    <recommendedName>
        <fullName evidence="9">Aquaporin-like protein</fullName>
    </recommendedName>
</protein>
<feature type="transmembrane region" description="Helical" evidence="7">
    <location>
        <begin position="84"/>
        <end position="106"/>
    </location>
</feature>
<dbReference type="PANTHER" id="PTHR45724">
    <property type="entry name" value="AQUAPORIN NIP2-1"/>
    <property type="match status" value="1"/>
</dbReference>
<evidence type="ECO:0008006" key="9">
    <source>
        <dbReference type="Google" id="ProtNLM"/>
    </source>
</evidence>
<evidence type="ECO:0000313" key="8">
    <source>
        <dbReference type="EMBL" id="CAE0303259.1"/>
    </source>
</evidence>
<evidence type="ECO:0000256" key="3">
    <source>
        <dbReference type="ARBA" id="ARBA00022692"/>
    </source>
</evidence>
<evidence type="ECO:0000256" key="6">
    <source>
        <dbReference type="RuleBase" id="RU000477"/>
    </source>
</evidence>
<comment type="similarity">
    <text evidence="6">Belongs to the MIP/aquaporin (TC 1.A.8) family.</text>
</comment>
<feature type="transmembrane region" description="Helical" evidence="7">
    <location>
        <begin position="227"/>
        <end position="248"/>
    </location>
</feature>
<evidence type="ECO:0000256" key="2">
    <source>
        <dbReference type="ARBA" id="ARBA00022448"/>
    </source>
</evidence>
<keyword evidence="4 7" id="KW-1133">Transmembrane helix</keyword>
<keyword evidence="2 6" id="KW-0813">Transport</keyword>
<dbReference type="GO" id="GO:0016020">
    <property type="term" value="C:membrane"/>
    <property type="evidence" value="ECO:0007669"/>
    <property type="project" value="UniProtKB-SubCell"/>
</dbReference>
<dbReference type="PRINTS" id="PR00783">
    <property type="entry name" value="MINTRINSICP"/>
</dbReference>
<gene>
    <name evidence="8" type="ORF">SELO1098_LOCUS32117</name>
</gene>
<keyword evidence="5 7" id="KW-0472">Membrane</keyword>
<feature type="transmembrane region" description="Helical" evidence="7">
    <location>
        <begin position="126"/>
        <end position="147"/>
    </location>
</feature>
<dbReference type="InterPro" id="IPR000425">
    <property type="entry name" value="MIP"/>
</dbReference>
<dbReference type="GO" id="GO:0015267">
    <property type="term" value="F:channel activity"/>
    <property type="evidence" value="ECO:0007669"/>
    <property type="project" value="InterPro"/>
</dbReference>
<name>A0A7S3HSE0_9STRA</name>
<sequence>MAATSVDDIFTVKVLQVATAEFTGTFFLAFFISSNSVSASAAPYAIGFGLIAMIYIFAGISGAQFNPAVSTALLLTGHLSIFEATYCIVSQLLGATLAGLIGWGLYNNTWKDVGYPSVHDHNRRPEAFVAELVLTFGLIWSVLNFAGNKLIAHNSFYGLTFGLLVTSGALVIATISGACFNPAVAMLTLLHGDYDDMWVFTLGPLCGAILASLVFRTQHHLERMWGLLPKLLAEFIGTFYVAWVVALTSNSDSANGYLAAGFMTASMVYTSRHLSGGYLNPSVTMGVYIRGLFEHPKTLQLSECLSFMVVQCLASFAAAGAAIYVNHGVDNIAYPTVYTEYYNDNAALVIQAMFSFALVITVLHTATNSSYIKHDDYFGLAIGFVTIGISLSYGDIAGGVINPAISLALMFVTNHHTDQIWIYLIGDFAGAVAAAGMYYVWWGTYGDNFRNHRVVDELPYSRNYSTDGSGKNYAPARFNERDGEQPLLSDIYSPVTQI</sequence>
<feature type="transmembrane region" description="Helical" evidence="7">
    <location>
        <begin position="12"/>
        <end position="32"/>
    </location>
</feature>
<organism evidence="8">
    <name type="scientific">Spumella elongata</name>
    <dbReference type="NCBI Taxonomy" id="89044"/>
    <lineage>
        <taxon>Eukaryota</taxon>
        <taxon>Sar</taxon>
        <taxon>Stramenopiles</taxon>
        <taxon>Ochrophyta</taxon>
        <taxon>Chrysophyceae</taxon>
        <taxon>Chromulinales</taxon>
        <taxon>Chromulinaceae</taxon>
        <taxon>Spumella</taxon>
    </lineage>
</organism>
<dbReference type="Gene3D" id="1.20.1080.10">
    <property type="entry name" value="Glycerol uptake facilitator protein"/>
    <property type="match status" value="2"/>
</dbReference>
<proteinExistence type="inferred from homology"/>
<dbReference type="Pfam" id="PF00230">
    <property type="entry name" value="MIP"/>
    <property type="match status" value="2"/>
</dbReference>
<dbReference type="EMBL" id="HBIC01062511">
    <property type="protein sequence ID" value="CAE0303259.1"/>
    <property type="molecule type" value="Transcribed_RNA"/>
</dbReference>
<dbReference type="InterPro" id="IPR023271">
    <property type="entry name" value="Aquaporin-like"/>
</dbReference>
<evidence type="ECO:0000256" key="5">
    <source>
        <dbReference type="ARBA" id="ARBA00023136"/>
    </source>
</evidence>
<evidence type="ECO:0000256" key="7">
    <source>
        <dbReference type="SAM" id="Phobius"/>
    </source>
</evidence>
<comment type="subcellular location">
    <subcellularLocation>
        <location evidence="1">Membrane</location>
        <topology evidence="1">Multi-pass membrane protein</topology>
    </subcellularLocation>
</comment>
<evidence type="ECO:0000256" key="4">
    <source>
        <dbReference type="ARBA" id="ARBA00022989"/>
    </source>
</evidence>
<dbReference type="SUPFAM" id="SSF81338">
    <property type="entry name" value="Aquaporin-like"/>
    <property type="match status" value="2"/>
</dbReference>
<feature type="transmembrane region" description="Helical" evidence="7">
    <location>
        <begin position="377"/>
        <end position="400"/>
    </location>
</feature>
<dbReference type="InterPro" id="IPR034294">
    <property type="entry name" value="Aquaporin_transptr"/>
</dbReference>